<feature type="compositionally biased region" description="Polar residues" evidence="1">
    <location>
        <begin position="69"/>
        <end position="86"/>
    </location>
</feature>
<organism evidence="3 4">
    <name type="scientific">Desmophyllum pertusum</name>
    <dbReference type="NCBI Taxonomy" id="174260"/>
    <lineage>
        <taxon>Eukaryota</taxon>
        <taxon>Metazoa</taxon>
        <taxon>Cnidaria</taxon>
        <taxon>Anthozoa</taxon>
        <taxon>Hexacorallia</taxon>
        <taxon>Scleractinia</taxon>
        <taxon>Caryophylliina</taxon>
        <taxon>Caryophylliidae</taxon>
        <taxon>Desmophyllum</taxon>
    </lineage>
</organism>
<evidence type="ECO:0000313" key="3">
    <source>
        <dbReference type="EMBL" id="KAJ7322027.1"/>
    </source>
</evidence>
<feature type="region of interest" description="Disordered" evidence="1">
    <location>
        <begin position="68"/>
        <end position="89"/>
    </location>
</feature>
<dbReference type="InterPro" id="IPR018379">
    <property type="entry name" value="BEN_domain"/>
</dbReference>
<comment type="caution">
    <text evidence="3">The sequence shown here is derived from an EMBL/GenBank/DDBJ whole genome shotgun (WGS) entry which is preliminary data.</text>
</comment>
<proteinExistence type="predicted"/>
<evidence type="ECO:0000259" key="2">
    <source>
        <dbReference type="Pfam" id="PF10523"/>
    </source>
</evidence>
<name>A0A9X0CE38_9CNID</name>
<protein>
    <recommendedName>
        <fullName evidence="2">BEN domain-containing protein</fullName>
    </recommendedName>
</protein>
<dbReference type="AlphaFoldDB" id="A0A9X0CE38"/>
<sequence>MSCDVLSELKEQVQHLMRVVEELATLKHDLKDGVAGIRATTPLIPDDFSDGCFGNIVGDAIRSLYEPGESSNEVIQESPTPDSSHTLPALQQPLPFSVPCPAVIQSPAAAFASPPIMSRAPLRSIEPNLQPISPFSGPTEMQRLKVEGIVRLGREITTCALACIDVLFSEEELANGNIGGVRGFQPLDCNKMNLLKSVLCQKFNSPNFYEQWEQLKSKINTKCRGKRRTLVQRLKKDFR</sequence>
<dbReference type="OrthoDB" id="5977592at2759"/>
<gene>
    <name evidence="3" type="ORF">OS493_033189</name>
</gene>
<accession>A0A9X0CE38</accession>
<dbReference type="EMBL" id="MU827820">
    <property type="protein sequence ID" value="KAJ7322027.1"/>
    <property type="molecule type" value="Genomic_DNA"/>
</dbReference>
<feature type="domain" description="BEN" evidence="2">
    <location>
        <begin position="164"/>
        <end position="226"/>
    </location>
</feature>
<dbReference type="Proteomes" id="UP001163046">
    <property type="component" value="Unassembled WGS sequence"/>
</dbReference>
<evidence type="ECO:0000313" key="4">
    <source>
        <dbReference type="Proteomes" id="UP001163046"/>
    </source>
</evidence>
<keyword evidence="4" id="KW-1185">Reference proteome</keyword>
<dbReference type="GO" id="GO:0003677">
    <property type="term" value="F:DNA binding"/>
    <property type="evidence" value="ECO:0007669"/>
    <property type="project" value="InterPro"/>
</dbReference>
<evidence type="ECO:0000256" key="1">
    <source>
        <dbReference type="SAM" id="MobiDB-lite"/>
    </source>
</evidence>
<reference evidence="3" key="1">
    <citation type="submission" date="2023-01" db="EMBL/GenBank/DDBJ databases">
        <title>Genome assembly of the deep-sea coral Lophelia pertusa.</title>
        <authorList>
            <person name="Herrera S."/>
            <person name="Cordes E."/>
        </authorList>
    </citation>
    <scope>NUCLEOTIDE SEQUENCE</scope>
    <source>
        <strain evidence="3">USNM1676648</strain>
        <tissue evidence="3">Polyp</tissue>
    </source>
</reference>
<dbReference type="Pfam" id="PF10523">
    <property type="entry name" value="BEN"/>
    <property type="match status" value="1"/>
</dbReference>